<protein>
    <recommendedName>
        <fullName evidence="6">Tetratricopeptide repeat protein</fullName>
    </recommendedName>
</protein>
<feature type="transmembrane region" description="Helical" evidence="2">
    <location>
        <begin position="108"/>
        <end position="128"/>
    </location>
</feature>
<reference evidence="5" key="1">
    <citation type="journal article" date="2019" name="Int. J. Syst. Evol. Microbiol.">
        <title>The Global Catalogue of Microorganisms (GCM) 10K type strain sequencing project: providing services to taxonomists for standard genome sequencing and annotation.</title>
        <authorList>
            <consortium name="The Broad Institute Genomics Platform"/>
            <consortium name="The Broad Institute Genome Sequencing Center for Infectious Disease"/>
            <person name="Wu L."/>
            <person name="Ma J."/>
        </authorList>
    </citation>
    <scope>NUCLEOTIDE SEQUENCE [LARGE SCALE GENOMIC DNA]</scope>
    <source>
        <strain evidence="5">CGMCC 1.10131</strain>
    </source>
</reference>
<gene>
    <name evidence="4" type="ORF">GCM10007414_29990</name>
</gene>
<dbReference type="RefSeq" id="WP_157051728.1">
    <property type="nucleotide sequence ID" value="NZ_BMDY01000020.1"/>
</dbReference>
<keyword evidence="5" id="KW-1185">Reference proteome</keyword>
<dbReference type="InterPro" id="IPR011990">
    <property type="entry name" value="TPR-like_helical_dom_sf"/>
</dbReference>
<dbReference type="Proteomes" id="UP000651977">
    <property type="component" value="Unassembled WGS sequence"/>
</dbReference>
<evidence type="ECO:0000256" key="3">
    <source>
        <dbReference type="SAM" id="SignalP"/>
    </source>
</evidence>
<keyword evidence="3" id="KW-0732">Signal</keyword>
<evidence type="ECO:0008006" key="6">
    <source>
        <dbReference type="Google" id="ProtNLM"/>
    </source>
</evidence>
<dbReference type="SMART" id="SM00028">
    <property type="entry name" value="TPR"/>
    <property type="match status" value="2"/>
</dbReference>
<sequence length="311" mass="35686">MSSVLSTIAVLFLILFLSVSLPSFASAQALANEAAAEPPPEAQQTATQLEQLDEPLYKPFIERYVLDELKQLRVDQAQNKHELMQQIVDREHQSVDRAVAYATDTVTYFFYLIAAATSVLVLVGWSSFRDIKERVHTLADEEISKLVQEYEQRLELIEKQMKQKTLHIEENREVIELTQEIQSLWLRAQQDSSAANKITIYDEILKLRPDDCEALTYKADAVLELNEPQWAANLCHQALKVDPENSHAFYQLACAHTTMEHYEDALRFLAEALNRRESYMEDIRQDPALQPLLNDESLQQLNSMLNQAVVH</sequence>
<dbReference type="Gene3D" id="1.25.40.10">
    <property type="entry name" value="Tetratricopeptide repeat domain"/>
    <property type="match status" value="1"/>
</dbReference>
<keyword evidence="1" id="KW-0175">Coiled coil</keyword>
<keyword evidence="2" id="KW-1133">Transmembrane helix</keyword>
<accession>A0ABQ1I5L7</accession>
<proteinExistence type="predicted"/>
<feature type="chain" id="PRO_5046219085" description="Tetratricopeptide repeat protein" evidence="3">
    <location>
        <begin position="26"/>
        <end position="311"/>
    </location>
</feature>
<evidence type="ECO:0000256" key="1">
    <source>
        <dbReference type="SAM" id="Coils"/>
    </source>
</evidence>
<dbReference type="InterPro" id="IPR019734">
    <property type="entry name" value="TPR_rpt"/>
</dbReference>
<evidence type="ECO:0000313" key="4">
    <source>
        <dbReference type="EMBL" id="GGB14577.1"/>
    </source>
</evidence>
<keyword evidence="2" id="KW-0812">Transmembrane</keyword>
<evidence type="ECO:0000313" key="5">
    <source>
        <dbReference type="Proteomes" id="UP000651977"/>
    </source>
</evidence>
<name>A0ABQ1I5L7_9ALTE</name>
<feature type="signal peptide" evidence="3">
    <location>
        <begin position="1"/>
        <end position="25"/>
    </location>
</feature>
<organism evidence="4 5">
    <name type="scientific">Agarivorans gilvus</name>
    <dbReference type="NCBI Taxonomy" id="680279"/>
    <lineage>
        <taxon>Bacteria</taxon>
        <taxon>Pseudomonadati</taxon>
        <taxon>Pseudomonadota</taxon>
        <taxon>Gammaproteobacteria</taxon>
        <taxon>Alteromonadales</taxon>
        <taxon>Alteromonadaceae</taxon>
        <taxon>Agarivorans</taxon>
    </lineage>
</organism>
<feature type="coiled-coil region" evidence="1">
    <location>
        <begin position="140"/>
        <end position="167"/>
    </location>
</feature>
<dbReference type="InterPro" id="IPR015374">
    <property type="entry name" value="ChAPs"/>
</dbReference>
<dbReference type="SUPFAM" id="SSF48452">
    <property type="entry name" value="TPR-like"/>
    <property type="match status" value="1"/>
</dbReference>
<keyword evidence="2" id="KW-0472">Membrane</keyword>
<dbReference type="Pfam" id="PF09295">
    <property type="entry name" value="ChAPs"/>
    <property type="match status" value="1"/>
</dbReference>
<evidence type="ECO:0000256" key="2">
    <source>
        <dbReference type="SAM" id="Phobius"/>
    </source>
</evidence>
<comment type="caution">
    <text evidence="4">The sequence shown here is derived from an EMBL/GenBank/DDBJ whole genome shotgun (WGS) entry which is preliminary data.</text>
</comment>
<dbReference type="EMBL" id="BMDY01000020">
    <property type="protein sequence ID" value="GGB14577.1"/>
    <property type="molecule type" value="Genomic_DNA"/>
</dbReference>
<dbReference type="NCBIfam" id="NF047558">
    <property type="entry name" value="TPR_END_plus"/>
    <property type="match status" value="1"/>
</dbReference>